<comment type="caution">
    <text evidence="1">The sequence shown here is derived from an EMBL/GenBank/DDBJ whole genome shotgun (WGS) entry which is preliminary data.</text>
</comment>
<dbReference type="OrthoDB" id="9814103at2"/>
<dbReference type="AlphaFoldDB" id="A0A1A9LFG6"/>
<dbReference type="RefSeq" id="WP_068761077.1">
    <property type="nucleotide sequence ID" value="NZ_LXIE01000004.1"/>
</dbReference>
<dbReference type="STRING" id="1385699.A7A78_09280"/>
<dbReference type="InterPro" id="IPR034660">
    <property type="entry name" value="DinB/YfiT-like"/>
</dbReference>
<dbReference type="Gene3D" id="1.20.120.450">
    <property type="entry name" value="dinb family like domain"/>
    <property type="match status" value="1"/>
</dbReference>
<accession>A0A1A9LFG6</accession>
<reference evidence="1 2" key="1">
    <citation type="submission" date="2016-05" db="EMBL/GenBank/DDBJ databases">
        <title>Genome sequencing of Vitellibacter soesokkakensis RSSK-12.</title>
        <authorList>
            <person name="Thevarajoo S."/>
            <person name="Selvaratnam C."/>
            <person name="Goh K.M."/>
            <person name="Chan K.-G."/>
            <person name="Chong C.S."/>
        </authorList>
    </citation>
    <scope>NUCLEOTIDE SEQUENCE [LARGE SCALE GENOMIC DNA]</scope>
    <source>
        <strain evidence="1 2">RSSK-12</strain>
    </source>
</reference>
<dbReference type="Proteomes" id="UP000077552">
    <property type="component" value="Unassembled WGS sequence"/>
</dbReference>
<dbReference type="EMBL" id="LXIE01000004">
    <property type="protein sequence ID" value="OAD92109.1"/>
    <property type="molecule type" value="Genomic_DNA"/>
</dbReference>
<evidence type="ECO:0008006" key="3">
    <source>
        <dbReference type="Google" id="ProtNLM"/>
    </source>
</evidence>
<name>A0A1A9LFG6_9FLAO</name>
<proteinExistence type="predicted"/>
<dbReference type="SUPFAM" id="SSF109854">
    <property type="entry name" value="DinB/YfiT-like putative metalloenzymes"/>
    <property type="match status" value="1"/>
</dbReference>
<evidence type="ECO:0000313" key="2">
    <source>
        <dbReference type="Proteomes" id="UP000077552"/>
    </source>
</evidence>
<organism evidence="1 2">
    <name type="scientific">Aequorivita soesokkakensis</name>
    <dbReference type="NCBI Taxonomy" id="1385699"/>
    <lineage>
        <taxon>Bacteria</taxon>
        <taxon>Pseudomonadati</taxon>
        <taxon>Bacteroidota</taxon>
        <taxon>Flavobacteriia</taxon>
        <taxon>Flavobacteriales</taxon>
        <taxon>Flavobacteriaceae</taxon>
        <taxon>Aequorivita</taxon>
    </lineage>
</organism>
<gene>
    <name evidence="1" type="ORF">A7A78_09280</name>
</gene>
<keyword evidence="2" id="KW-1185">Reference proteome</keyword>
<evidence type="ECO:0000313" key="1">
    <source>
        <dbReference type="EMBL" id="OAD92109.1"/>
    </source>
</evidence>
<sequence>MKNSQQLANRFREVILNGTFIANTNYKDQLQNLPLQIAQTKVGDLNTISILAQHIHYYIKGVATVFKGGNLEIKDAYSFDFPPLTSENEWKNFLDTFFMDAEEFANLVAQLSENNLNNAFTDEKYGTFQRNIDAMIEHCYYHLGQIVLIKKLIANNHQLTTIN</sequence>
<protein>
    <recommendedName>
        <fullName evidence="3">DUF1572 domain-containing protein</fullName>
    </recommendedName>
</protein>